<evidence type="ECO:0000313" key="3">
    <source>
        <dbReference type="EMBL" id="MDX2294044.1"/>
    </source>
</evidence>
<organism evidence="3 4">
    <name type="scientific">Streptomyces roseolus</name>
    <dbReference type="NCBI Taxonomy" id="67358"/>
    <lineage>
        <taxon>Bacteria</taxon>
        <taxon>Bacillati</taxon>
        <taxon>Actinomycetota</taxon>
        <taxon>Actinomycetes</taxon>
        <taxon>Kitasatosporales</taxon>
        <taxon>Streptomycetaceae</taxon>
        <taxon>Streptomyces</taxon>
    </lineage>
</organism>
<reference evidence="3 4" key="1">
    <citation type="submission" date="2023-10" db="EMBL/GenBank/DDBJ databases">
        <authorList>
            <person name="Wang X.X."/>
        </authorList>
    </citation>
    <scope>NUCLEOTIDE SEQUENCE [LARGE SCALE GENOMIC DNA]</scope>
    <source>
        <strain evidence="3 4">NBRC 12816</strain>
    </source>
</reference>
<name>A0ABU4K8G7_9ACTN</name>
<dbReference type="Gene3D" id="3.40.50.12780">
    <property type="entry name" value="N-terminal domain of ligase-like"/>
    <property type="match status" value="1"/>
</dbReference>
<feature type="region of interest" description="Disordered" evidence="1">
    <location>
        <begin position="507"/>
        <end position="531"/>
    </location>
</feature>
<evidence type="ECO:0000313" key="4">
    <source>
        <dbReference type="Proteomes" id="UP001278571"/>
    </source>
</evidence>
<keyword evidence="4" id="KW-1185">Reference proteome</keyword>
<sequence length="531" mass="56083">MTGVNGAAGPPPALGDLLAGPARRWPDRVAIDDGGVRHTFAELEDGALRIAAWLEGQGVGPGDRVVVLTETRPVMPMIILGIWKRGAVHVPVDAAEPGPRLHALLDRLRPAAVVTPPGRPPVLPGVPMLDGEALVGVLHGPPVAHTTVAHGPDDLAYIVFASGATGEPQGAEITAAGLVAHFAGHNEVLGLTPDSRVLSLSPFHFDVSLLDTLLPLSVGAFVHQFRGLPAGAVLRSTLARQRITHLIAVTMLLALITEDGRHLTRDKLPSLELVMTGAQVCPPHVLRSWTTGLPGIRLVHAFGPPEATIFALTHTVGTGDVESGAPCPVGRPLRGTLAKLVRDGAEVRGPGAEGELWIGGPQVMRGYFDQPEETARLVVEADGTRWFRTGDVCAHDEGGALVLRRHADDRITWLAGRRTHLYEIERAALGCPGVERATAAVVPRGRRNVVALAVTAKDAGTLHDVTEHLRGLLPEPLRPAVLVRTVPGHEPDAPLLVQRLTAADAPPSSPYLDMSADGAVEPFDDADKEEI</sequence>
<feature type="compositionally biased region" description="Acidic residues" evidence="1">
    <location>
        <begin position="522"/>
        <end position="531"/>
    </location>
</feature>
<feature type="domain" description="AMP-dependent synthetase/ligase" evidence="2">
    <location>
        <begin position="22"/>
        <end position="368"/>
    </location>
</feature>
<dbReference type="Pfam" id="PF00501">
    <property type="entry name" value="AMP-binding"/>
    <property type="match status" value="1"/>
</dbReference>
<comment type="caution">
    <text evidence="3">The sequence shown here is derived from an EMBL/GenBank/DDBJ whole genome shotgun (WGS) entry which is preliminary data.</text>
</comment>
<accession>A0ABU4K8G7</accession>
<dbReference type="SUPFAM" id="SSF56801">
    <property type="entry name" value="Acetyl-CoA synthetase-like"/>
    <property type="match status" value="1"/>
</dbReference>
<protein>
    <submittedName>
        <fullName evidence="3">AMP-binding protein</fullName>
    </submittedName>
</protein>
<dbReference type="RefSeq" id="WP_319010367.1">
    <property type="nucleotide sequence ID" value="NZ_JAWJZF010000377.1"/>
</dbReference>
<dbReference type="Proteomes" id="UP001278571">
    <property type="component" value="Unassembled WGS sequence"/>
</dbReference>
<dbReference type="PANTHER" id="PTHR45527:SF1">
    <property type="entry name" value="FATTY ACID SYNTHASE"/>
    <property type="match status" value="1"/>
</dbReference>
<dbReference type="InterPro" id="IPR000873">
    <property type="entry name" value="AMP-dep_synth/lig_dom"/>
</dbReference>
<dbReference type="InterPro" id="IPR042099">
    <property type="entry name" value="ANL_N_sf"/>
</dbReference>
<evidence type="ECO:0000256" key="1">
    <source>
        <dbReference type="SAM" id="MobiDB-lite"/>
    </source>
</evidence>
<dbReference type="Gene3D" id="3.30.300.30">
    <property type="match status" value="1"/>
</dbReference>
<dbReference type="InterPro" id="IPR045851">
    <property type="entry name" value="AMP-bd_C_sf"/>
</dbReference>
<dbReference type="EMBL" id="JAWJZF010000377">
    <property type="protein sequence ID" value="MDX2294044.1"/>
    <property type="molecule type" value="Genomic_DNA"/>
</dbReference>
<proteinExistence type="predicted"/>
<dbReference type="PANTHER" id="PTHR45527">
    <property type="entry name" value="NONRIBOSOMAL PEPTIDE SYNTHETASE"/>
    <property type="match status" value="1"/>
</dbReference>
<gene>
    <name evidence="3" type="ORF">R2363_17925</name>
</gene>
<evidence type="ECO:0000259" key="2">
    <source>
        <dbReference type="Pfam" id="PF00501"/>
    </source>
</evidence>